<dbReference type="PANTHER" id="PTHR21049">
    <property type="entry name" value="RIBOPHORIN I"/>
    <property type="match status" value="1"/>
</dbReference>
<dbReference type="AlphaFoldDB" id="A0AAD5XW37"/>
<comment type="subcellular location">
    <subcellularLocation>
        <location evidence="2 10">Endoplasmic reticulum membrane</location>
        <topology evidence="2 10">Single-pass type I membrane protein</topology>
    </subcellularLocation>
</comment>
<organism evidence="11 12">
    <name type="scientific">Clydaea vesicula</name>
    <dbReference type="NCBI Taxonomy" id="447962"/>
    <lineage>
        <taxon>Eukaryota</taxon>
        <taxon>Fungi</taxon>
        <taxon>Fungi incertae sedis</taxon>
        <taxon>Chytridiomycota</taxon>
        <taxon>Chytridiomycota incertae sedis</taxon>
        <taxon>Chytridiomycetes</taxon>
        <taxon>Lobulomycetales</taxon>
        <taxon>Lobulomycetaceae</taxon>
        <taxon>Clydaea</taxon>
    </lineage>
</organism>
<evidence type="ECO:0000256" key="7">
    <source>
        <dbReference type="ARBA" id="ARBA00022824"/>
    </source>
</evidence>
<comment type="similarity">
    <text evidence="4 10">Belongs to the OST1 family.</text>
</comment>
<evidence type="ECO:0000256" key="4">
    <source>
        <dbReference type="ARBA" id="ARBA00008905"/>
    </source>
</evidence>
<comment type="caution">
    <text evidence="11">The sequence shown here is derived from an EMBL/GenBank/DDBJ whole genome shotgun (WGS) entry which is preliminary data.</text>
</comment>
<dbReference type="Pfam" id="PF04597">
    <property type="entry name" value="Ribophorin_I"/>
    <property type="match status" value="1"/>
</dbReference>
<accession>A0AAD5XW37</accession>
<keyword evidence="6 10" id="KW-0732">Signal</keyword>
<keyword evidence="12" id="KW-1185">Reference proteome</keyword>
<comment type="pathway">
    <text evidence="3 10">Protein modification; protein glycosylation.</text>
</comment>
<evidence type="ECO:0000256" key="8">
    <source>
        <dbReference type="ARBA" id="ARBA00022989"/>
    </source>
</evidence>
<dbReference type="GO" id="GO:0000502">
    <property type="term" value="C:proteasome complex"/>
    <property type="evidence" value="ECO:0007669"/>
    <property type="project" value="UniProtKB-KW"/>
</dbReference>
<name>A0AAD5XW37_9FUNG</name>
<feature type="chain" id="PRO_5041783811" description="Dolichyl-diphosphooligosaccharide--protein glycosyltransferase subunit 1" evidence="10">
    <location>
        <begin position="28"/>
        <end position="410"/>
    </location>
</feature>
<keyword evidence="9" id="KW-0472">Membrane</keyword>
<dbReference type="GO" id="GO:0008250">
    <property type="term" value="C:oligosaccharyltransferase complex"/>
    <property type="evidence" value="ECO:0007669"/>
    <property type="project" value="UniProtKB-UniRule"/>
</dbReference>
<keyword evidence="5" id="KW-0812">Transmembrane</keyword>
<feature type="non-terminal residue" evidence="11">
    <location>
        <position position="1"/>
    </location>
</feature>
<dbReference type="PANTHER" id="PTHR21049:SF0">
    <property type="entry name" value="DOLICHYL-DIPHOSPHOOLIGOSACCHARIDE--PROTEIN GLYCOSYLTRANSFERASE SUBUNIT 1"/>
    <property type="match status" value="1"/>
</dbReference>
<comment type="subunit">
    <text evidence="10">Component of the oligosaccharyltransferase (OST) complex.</text>
</comment>
<keyword evidence="8" id="KW-1133">Transmembrane helix</keyword>
<evidence type="ECO:0000256" key="10">
    <source>
        <dbReference type="RuleBase" id="RU361143"/>
    </source>
</evidence>
<evidence type="ECO:0000256" key="6">
    <source>
        <dbReference type="ARBA" id="ARBA00022729"/>
    </source>
</evidence>
<evidence type="ECO:0000256" key="2">
    <source>
        <dbReference type="ARBA" id="ARBA00004115"/>
    </source>
</evidence>
<evidence type="ECO:0000256" key="1">
    <source>
        <dbReference type="ARBA" id="ARBA00002791"/>
    </source>
</evidence>
<proteinExistence type="inferred from homology"/>
<evidence type="ECO:0000313" key="11">
    <source>
        <dbReference type="EMBL" id="KAJ3204177.1"/>
    </source>
</evidence>
<dbReference type="GO" id="GO:0018279">
    <property type="term" value="P:protein N-linked glycosylation via asparagine"/>
    <property type="evidence" value="ECO:0007669"/>
    <property type="project" value="TreeGrafter"/>
</dbReference>
<comment type="function">
    <text evidence="1 10">Subunit of the oligosaccharyl transferase (OST) complex that catalyzes the initial transfer of a defined glycan (Glc(3)Man(9)GlcNAc(2) in eukaryotes) from the lipid carrier dolichol-pyrophosphate to an asparagine residue within an Asn-X-Ser/Thr consensus motif in nascent polypeptide chains, the first step in protein N-glycosylation. N-glycosylation occurs cotranslationally and the complex associates with the Sec61 complex at the channel-forming translocon complex that mediates protein translocation across the endoplasmic reticulum (ER). All subunits are required for a maximal enzyme activity.</text>
</comment>
<dbReference type="EMBL" id="JADGJW010001330">
    <property type="protein sequence ID" value="KAJ3204177.1"/>
    <property type="molecule type" value="Genomic_DNA"/>
</dbReference>
<evidence type="ECO:0000256" key="3">
    <source>
        <dbReference type="ARBA" id="ARBA00004922"/>
    </source>
</evidence>
<evidence type="ECO:0000256" key="5">
    <source>
        <dbReference type="ARBA" id="ARBA00022692"/>
    </source>
</evidence>
<feature type="signal peptide" evidence="10">
    <location>
        <begin position="1"/>
        <end position="27"/>
    </location>
</feature>
<sequence>MKISIKNLNFFLLSVLSFITLFDQVLSKKKDLNAVPITIQQHYINTDVQRFIDLTCASIVRSKINLKIKKSSTNSGKENFPYYFALPSELSELKLASFQVFLSKQSFDDKNQVNTVVEKDAIDAKSGVQYFKLTFPDNFKVEDSFLKVKIAFTNLLKPFPKSVEQIPKTSQTGSRQLLLFNGFAHFWSPYLTENQKTTIRLPKSHIESYTASPKPVTKTDKALTYGPYRDVSAITSPESTDRIKIHFEHPHAILVAKTHERIVEVSHWSGKLGVEDHIDLHHNGAKIKGHYSNIDYRLTQHMQVDTNVVKSIPLVLPANAVDVYFKDTIGNVSTTNFRNEKKRSLLEFRPRYPLYGGWKYSWFYGYSVPISQFLKSNKNKYEISVDFYDSMHNITVEKAILKISLPEGST</sequence>
<dbReference type="InterPro" id="IPR007676">
    <property type="entry name" value="Ribophorin_I"/>
</dbReference>
<protein>
    <recommendedName>
        <fullName evidence="10">Dolichyl-diphosphooligosaccharide--protein glycosyltransferase subunit 1</fullName>
    </recommendedName>
</protein>
<reference evidence="11" key="1">
    <citation type="submission" date="2020-05" db="EMBL/GenBank/DDBJ databases">
        <title>Phylogenomic resolution of chytrid fungi.</title>
        <authorList>
            <person name="Stajich J.E."/>
            <person name="Amses K."/>
            <person name="Simmons R."/>
            <person name="Seto K."/>
            <person name="Myers J."/>
            <person name="Bonds A."/>
            <person name="Quandt C.A."/>
            <person name="Barry K."/>
            <person name="Liu P."/>
            <person name="Grigoriev I."/>
            <person name="Longcore J.E."/>
            <person name="James T.Y."/>
        </authorList>
    </citation>
    <scope>NUCLEOTIDE SEQUENCE</scope>
    <source>
        <strain evidence="11">JEL0476</strain>
    </source>
</reference>
<evidence type="ECO:0000256" key="9">
    <source>
        <dbReference type="ARBA" id="ARBA00023136"/>
    </source>
</evidence>
<gene>
    <name evidence="11" type="primary">RPN1_1</name>
    <name evidence="11" type="ORF">HK099_001247</name>
</gene>
<evidence type="ECO:0000313" key="12">
    <source>
        <dbReference type="Proteomes" id="UP001211065"/>
    </source>
</evidence>
<keyword evidence="7 10" id="KW-0256">Endoplasmic reticulum</keyword>
<keyword evidence="11" id="KW-0647">Proteasome</keyword>
<dbReference type="Proteomes" id="UP001211065">
    <property type="component" value="Unassembled WGS sequence"/>
</dbReference>